<evidence type="ECO:0000313" key="4">
    <source>
        <dbReference type="Proteomes" id="UP001383192"/>
    </source>
</evidence>
<feature type="transmembrane region" description="Helical" evidence="2">
    <location>
        <begin position="48"/>
        <end position="65"/>
    </location>
</feature>
<dbReference type="AlphaFoldDB" id="A0AAW0BPI5"/>
<protein>
    <submittedName>
        <fullName evidence="3">Uncharacterized protein</fullName>
    </submittedName>
</protein>
<evidence type="ECO:0000256" key="1">
    <source>
        <dbReference type="SAM" id="MobiDB-lite"/>
    </source>
</evidence>
<keyword evidence="2" id="KW-0472">Membrane</keyword>
<feature type="region of interest" description="Disordered" evidence="1">
    <location>
        <begin position="17"/>
        <end position="44"/>
    </location>
</feature>
<dbReference type="Proteomes" id="UP001383192">
    <property type="component" value="Unassembled WGS sequence"/>
</dbReference>
<feature type="compositionally biased region" description="Low complexity" evidence="1">
    <location>
        <begin position="31"/>
        <end position="44"/>
    </location>
</feature>
<proteinExistence type="predicted"/>
<evidence type="ECO:0000313" key="3">
    <source>
        <dbReference type="EMBL" id="KAK7027236.1"/>
    </source>
</evidence>
<accession>A0AAW0BPI5</accession>
<gene>
    <name evidence="3" type="ORF">VNI00_015325</name>
</gene>
<sequence>MPLPSFQSGELRARPRHLPVLSVRRQKHSRSPSPESSNPRTTSTRTNNVLLGIIIVLALLFFLSLPRQQTPPSIPTILKPSQLQTIQKALKAAKETSPQHQVPLIPMRIPVVDRSILDRLDPPKSKSTKVDPGWPPIVTRIPEPSSSKTPTFNSNMKYLIPTRIAEQESKARIHLSQLYILAQALNRTLVLPKVGKSRMGICHKWDFGAYYDLDSVEGLGVKIDKANLRGRDVQVVYVKNKLQRKQLESELVWEEYNGLMFASDNTVQTDLPKCLASKVDTMGLRTRTPVLIYPKDKKDTAQPIGDALINLLRGHDAADVLFLSHDLRYPIFPPSTPGPTIKYSPLLVQLAEQLAGEDYIMVHWRMESVPPLNLPGCADALVDLLDGLLHESNSRRKVWFASDYPYTSRDLHDCQVQALELEGGPGQLHQRKSTTFRSLVPEHDQAIQILKDAFCPGGALEGWNLTDLTTEISRMDEAIGLSEDMLRDPGVLGILDKLVGMKADVFVSGKKGCARKR</sequence>
<keyword evidence="2" id="KW-1133">Transmembrane helix</keyword>
<dbReference type="EMBL" id="JAYKXP010000098">
    <property type="protein sequence ID" value="KAK7027236.1"/>
    <property type="molecule type" value="Genomic_DNA"/>
</dbReference>
<reference evidence="3 4" key="1">
    <citation type="submission" date="2024-01" db="EMBL/GenBank/DDBJ databases">
        <title>A draft genome for a cacao thread blight-causing isolate of Paramarasmius palmivorus.</title>
        <authorList>
            <person name="Baruah I.K."/>
            <person name="Bukari Y."/>
            <person name="Amoako-Attah I."/>
            <person name="Meinhardt L.W."/>
            <person name="Bailey B.A."/>
            <person name="Cohen S.P."/>
        </authorList>
    </citation>
    <scope>NUCLEOTIDE SEQUENCE [LARGE SCALE GENOMIC DNA]</scope>
    <source>
        <strain evidence="3 4">GH-12</strain>
    </source>
</reference>
<name>A0AAW0BPI5_9AGAR</name>
<comment type="caution">
    <text evidence="3">The sequence shown here is derived from an EMBL/GenBank/DDBJ whole genome shotgun (WGS) entry which is preliminary data.</text>
</comment>
<feature type="region of interest" description="Disordered" evidence="1">
    <location>
        <begin position="120"/>
        <end position="149"/>
    </location>
</feature>
<keyword evidence="4" id="KW-1185">Reference proteome</keyword>
<keyword evidence="2" id="KW-0812">Transmembrane</keyword>
<organism evidence="3 4">
    <name type="scientific">Paramarasmius palmivorus</name>
    <dbReference type="NCBI Taxonomy" id="297713"/>
    <lineage>
        <taxon>Eukaryota</taxon>
        <taxon>Fungi</taxon>
        <taxon>Dikarya</taxon>
        <taxon>Basidiomycota</taxon>
        <taxon>Agaricomycotina</taxon>
        <taxon>Agaricomycetes</taxon>
        <taxon>Agaricomycetidae</taxon>
        <taxon>Agaricales</taxon>
        <taxon>Marasmiineae</taxon>
        <taxon>Marasmiaceae</taxon>
        <taxon>Paramarasmius</taxon>
    </lineage>
</organism>
<evidence type="ECO:0000256" key="2">
    <source>
        <dbReference type="SAM" id="Phobius"/>
    </source>
</evidence>